<protein>
    <submittedName>
        <fullName evidence="2">Uncharacterized protein</fullName>
    </submittedName>
</protein>
<dbReference type="AlphaFoldDB" id="A0A4Y9XNV5"/>
<proteinExistence type="predicted"/>
<organism evidence="2 3">
    <name type="scientific">Dentipellis fragilis</name>
    <dbReference type="NCBI Taxonomy" id="205917"/>
    <lineage>
        <taxon>Eukaryota</taxon>
        <taxon>Fungi</taxon>
        <taxon>Dikarya</taxon>
        <taxon>Basidiomycota</taxon>
        <taxon>Agaricomycotina</taxon>
        <taxon>Agaricomycetes</taxon>
        <taxon>Russulales</taxon>
        <taxon>Hericiaceae</taxon>
        <taxon>Dentipellis</taxon>
    </lineage>
</organism>
<feature type="region of interest" description="Disordered" evidence="1">
    <location>
        <begin position="325"/>
        <end position="345"/>
    </location>
</feature>
<feature type="compositionally biased region" description="Low complexity" evidence="1">
    <location>
        <begin position="244"/>
        <end position="263"/>
    </location>
</feature>
<sequence>MDNSSIDTATPAASPEPAENVPITRTKAMRGRSQCHALTSPLAAKLTNVGKKYSFFLLSFASSSTNISAGCLSGHTVRPIIVQEVVESDRRPGNCQPPNTGKREASTASAGKAKRRRVASNSPEGSEDEDQTMQDEEEEEDTIPVESDVPEKKDLQKGKQRQLSRSASSSSSLVPSTWDQSPPATSSTVSSVTSTPYEKKILGALEEAIRCGTPLGPDAAAFFQTLLLRHGNGSIQASSNSQLAPTVPSTPATVPPQSQEMAPPLAPVPAPSMAPPLAPPLAPEGAPAPASAPADAVALKPTNAGTSTASRASIAVEDKKISNAGSSSLPAAAPPATTQDTTSPSPKLLEALLSSSKFYGIIMDRIIDLVTFDLVPGKNIFNPARCDPSAFAPVPDPDNRNTLVISSRVTSGNSHPAGLVAFAFVFHSMMTEPNIITSNDVRYQNQEVAGALLTDEGDRLCAFVSDVLGRDKKSLRLFVYKNKKSAREGFMKFSTVPTEITDPDQQTDASEVAVNDAFFAPNVSASDNSGNLLRHELRYGNEGVLVWDSTAYFKTGPQVPAFDKNHFLTQLPGGIPRNMEEIPNGAFCAIHFLGTSYRKGTSVPSMTMNVTALTVLVIHLKYAEKQRRAGHRHEPRQSGGLSWEICKNTSRDLRTRFKCFNFLPLYQRKILVVDSLAIEFAKSPILNNGVADMDGEQNQVALITTDPESQTKNKSFILHYMQKVDRWGTHGFYHDLPEEQSRAIYRFFLKASSLGNLETDSPWKGKPQLP</sequence>
<accession>A0A4Y9XNV5</accession>
<feature type="region of interest" description="Disordered" evidence="1">
    <location>
        <begin position="235"/>
        <end position="295"/>
    </location>
</feature>
<feature type="compositionally biased region" description="Low complexity" evidence="1">
    <location>
        <begin position="185"/>
        <end position="195"/>
    </location>
</feature>
<evidence type="ECO:0000256" key="1">
    <source>
        <dbReference type="SAM" id="MobiDB-lite"/>
    </source>
</evidence>
<feature type="compositionally biased region" description="Low complexity" evidence="1">
    <location>
        <begin position="8"/>
        <end position="19"/>
    </location>
</feature>
<feature type="compositionally biased region" description="Low complexity" evidence="1">
    <location>
        <begin position="161"/>
        <end position="173"/>
    </location>
</feature>
<comment type="caution">
    <text evidence="2">The sequence shown here is derived from an EMBL/GenBank/DDBJ whole genome shotgun (WGS) entry which is preliminary data.</text>
</comment>
<feature type="compositionally biased region" description="Acidic residues" evidence="1">
    <location>
        <begin position="125"/>
        <end position="143"/>
    </location>
</feature>
<dbReference type="Proteomes" id="UP000298327">
    <property type="component" value="Unassembled WGS sequence"/>
</dbReference>
<keyword evidence="3" id="KW-1185">Reference proteome</keyword>
<feature type="non-terminal residue" evidence="2">
    <location>
        <position position="770"/>
    </location>
</feature>
<feature type="compositionally biased region" description="Low complexity" evidence="1">
    <location>
        <begin position="283"/>
        <end position="295"/>
    </location>
</feature>
<evidence type="ECO:0000313" key="2">
    <source>
        <dbReference type="EMBL" id="TFY51422.1"/>
    </source>
</evidence>
<reference evidence="2 3" key="1">
    <citation type="submission" date="2019-02" db="EMBL/GenBank/DDBJ databases">
        <title>Genome sequencing of the rare red list fungi Dentipellis fragilis.</title>
        <authorList>
            <person name="Buettner E."/>
            <person name="Kellner H."/>
        </authorList>
    </citation>
    <scope>NUCLEOTIDE SEQUENCE [LARGE SCALE GENOMIC DNA]</scope>
    <source>
        <strain evidence="2 3">DSM 105465</strain>
    </source>
</reference>
<dbReference type="OrthoDB" id="10547184at2759"/>
<feature type="region of interest" description="Disordered" evidence="1">
    <location>
        <begin position="1"/>
        <end position="24"/>
    </location>
</feature>
<feature type="compositionally biased region" description="Pro residues" evidence="1">
    <location>
        <begin position="264"/>
        <end position="282"/>
    </location>
</feature>
<gene>
    <name evidence="2" type="ORF">EVG20_g11007</name>
</gene>
<name>A0A4Y9XNV5_9AGAM</name>
<evidence type="ECO:0000313" key="3">
    <source>
        <dbReference type="Proteomes" id="UP000298327"/>
    </source>
</evidence>
<feature type="region of interest" description="Disordered" evidence="1">
    <location>
        <begin position="88"/>
        <end position="195"/>
    </location>
</feature>
<feature type="compositionally biased region" description="Polar residues" evidence="1">
    <location>
        <begin position="174"/>
        <end position="184"/>
    </location>
</feature>
<dbReference type="EMBL" id="SEOQ01001520">
    <property type="protein sequence ID" value="TFY51422.1"/>
    <property type="molecule type" value="Genomic_DNA"/>
</dbReference>